<organism evidence="1 2">
    <name type="scientific">Sphingopyxis macrogoltabida</name>
    <name type="common">Sphingomonas macrogoltabidus</name>
    <dbReference type="NCBI Taxonomy" id="33050"/>
    <lineage>
        <taxon>Bacteria</taxon>
        <taxon>Pseudomonadati</taxon>
        <taxon>Pseudomonadota</taxon>
        <taxon>Alphaproteobacteria</taxon>
        <taxon>Sphingomonadales</taxon>
        <taxon>Sphingomonadaceae</taxon>
        <taxon>Sphingopyxis</taxon>
    </lineage>
</organism>
<dbReference type="Pfam" id="PF07030">
    <property type="entry name" value="Phage_Mu_Gp36"/>
    <property type="match status" value="1"/>
</dbReference>
<dbReference type="InterPro" id="IPR009752">
    <property type="entry name" value="Phage_Mu_GpJ"/>
</dbReference>
<accession>A0A2W5MKM6</accession>
<dbReference type="AlphaFoldDB" id="A0A2W5MKM6"/>
<dbReference type="Proteomes" id="UP000248597">
    <property type="component" value="Unassembled WGS sequence"/>
</dbReference>
<dbReference type="EMBL" id="QFPJ01000059">
    <property type="protein sequence ID" value="PZQ20467.1"/>
    <property type="molecule type" value="Genomic_DNA"/>
</dbReference>
<gene>
    <name evidence="1" type="ORF">DI569_15480</name>
</gene>
<evidence type="ECO:0000313" key="2">
    <source>
        <dbReference type="Proteomes" id="UP000248597"/>
    </source>
</evidence>
<sequence>MTYATQAMLEKRFGVGLLVELTDRAEVPTGQIDTALVDQELANTDAVINGRVGVRYRLPLSPVPEEVTDLALAIAIYKLHRYSPNDKIVKDYELALRTLRDIADGTVKLDAAGIEPASSGAEGVQFIDRERPLTPESLRGFI</sequence>
<evidence type="ECO:0000313" key="1">
    <source>
        <dbReference type="EMBL" id="PZQ20467.1"/>
    </source>
</evidence>
<name>A0A2W5MKM6_SPHMC</name>
<comment type="caution">
    <text evidence="1">The sequence shown here is derived from an EMBL/GenBank/DDBJ whole genome shotgun (WGS) entry which is preliminary data.</text>
</comment>
<protein>
    <submittedName>
        <fullName evidence="1">DUF1320 domain-containing protein</fullName>
    </submittedName>
</protein>
<reference evidence="1 2" key="1">
    <citation type="submission" date="2017-08" db="EMBL/GenBank/DDBJ databases">
        <title>Infants hospitalized years apart are colonized by the same room-sourced microbial strains.</title>
        <authorList>
            <person name="Brooks B."/>
            <person name="Olm M.R."/>
            <person name="Firek B.A."/>
            <person name="Baker R."/>
            <person name="Thomas B.C."/>
            <person name="Morowitz M.J."/>
            <person name="Banfield J.F."/>
        </authorList>
    </citation>
    <scope>NUCLEOTIDE SEQUENCE [LARGE SCALE GENOMIC DNA]</scope>
    <source>
        <strain evidence="1">S2_005_003_R2_47</strain>
    </source>
</reference>
<proteinExistence type="predicted"/>